<dbReference type="EMBL" id="SHGT01000027">
    <property type="protein sequence ID" value="TAA13115.1"/>
    <property type="molecule type" value="Genomic_DNA"/>
</dbReference>
<keyword evidence="1" id="KW-0812">Transmembrane</keyword>
<dbReference type="Pfam" id="PF11311">
    <property type="entry name" value="DUF3114"/>
    <property type="match status" value="1"/>
</dbReference>
<keyword evidence="1" id="KW-0472">Membrane</keyword>
<proteinExistence type="predicted"/>
<feature type="transmembrane region" description="Helical" evidence="1">
    <location>
        <begin position="7"/>
        <end position="27"/>
    </location>
</feature>
<organism evidence="2 3">
    <name type="scientific">Streptococcus parasuis</name>
    <dbReference type="NCBI Taxonomy" id="1501662"/>
    <lineage>
        <taxon>Bacteria</taxon>
        <taxon>Bacillati</taxon>
        <taxon>Bacillota</taxon>
        <taxon>Bacilli</taxon>
        <taxon>Lactobacillales</taxon>
        <taxon>Streptococcaceae</taxon>
        <taxon>Streptococcus</taxon>
    </lineage>
</organism>
<evidence type="ECO:0000256" key="1">
    <source>
        <dbReference type="SAM" id="Phobius"/>
    </source>
</evidence>
<evidence type="ECO:0000313" key="3">
    <source>
        <dbReference type="Proteomes" id="UP000291525"/>
    </source>
</evidence>
<comment type="caution">
    <text evidence="2">The sequence shown here is derived from an EMBL/GenBank/DDBJ whole genome shotgun (WGS) entry which is preliminary data.</text>
</comment>
<keyword evidence="1" id="KW-1133">Transmembrane helix</keyword>
<dbReference type="InterPro" id="IPR021462">
    <property type="entry name" value="DUF3114"/>
</dbReference>
<reference evidence="2 3" key="1">
    <citation type="submission" date="2019-02" db="EMBL/GenBank/DDBJ databases">
        <title>First genome of the species Streptococcus parasuis.</title>
        <authorList>
            <person name="Stevens M.J.A."/>
            <person name="Stephan R."/>
        </authorList>
    </citation>
    <scope>NUCLEOTIDE SEQUENCE [LARGE SCALE GENOMIC DNA]</scope>
    <source>
        <strain evidence="2 3">4253</strain>
    </source>
</reference>
<sequence>MAMWSKLITIWILLIISLIGILTFVAWNNRRNRLLNHIKQSEQVHAGLMELSGRGWSERALTTVFLKPILQLPQAEIPEYVQQFVTESALFASKNYYRLLRAESHSLDRERAVKIIAQSVRMLDFPEELHQSHLSYLVEKMDCDCPPHHPFWQYFARLVDRAFPGQQLSRIELLNKQVHQLRYLFSYQQASWVRKHFGQGSTDWQAMVAYLNHLPRWSYRLNESARLHNKRGFGNHKVEPLPINIKVLIGFHSEFILSQQGQFALILDKTPHRNGVVNGASFNYASANNKRHTQLDIAPVGPHDPQFRKKVLRAKTASYLSPTRIRHYQRGKTPVGWERSYFNPDGDFSFAGNSRARLVSQLSRQLRADIHKLDS</sequence>
<protein>
    <submittedName>
        <fullName evidence="2">DUF3114 domain-containing protein</fullName>
    </submittedName>
</protein>
<dbReference type="OrthoDB" id="2231884at2"/>
<evidence type="ECO:0000313" key="2">
    <source>
        <dbReference type="EMBL" id="TAA13115.1"/>
    </source>
</evidence>
<dbReference type="Proteomes" id="UP000291525">
    <property type="component" value="Unassembled WGS sequence"/>
</dbReference>
<dbReference type="AlphaFoldDB" id="A0A4Q8L1D7"/>
<accession>A0A4Q8L1D7</accession>
<name>A0A4Q8L1D7_9STRE</name>
<gene>
    <name evidence="2" type="ORF">EXW74_05520</name>
</gene>